<evidence type="ECO:0000256" key="5">
    <source>
        <dbReference type="ARBA" id="ARBA00022989"/>
    </source>
</evidence>
<feature type="transmembrane region" description="Helical" evidence="8">
    <location>
        <begin position="434"/>
        <end position="454"/>
    </location>
</feature>
<keyword evidence="6 7" id="KW-0472">Membrane</keyword>
<dbReference type="GO" id="GO:0005886">
    <property type="term" value="C:plasma membrane"/>
    <property type="evidence" value="ECO:0007669"/>
    <property type="project" value="TreeGrafter"/>
</dbReference>
<accession>A0A5C8URR5</accession>
<reference evidence="9 10" key="1">
    <citation type="submission" date="2019-08" db="EMBL/GenBank/DDBJ databases">
        <title>Bacterial whole genome sequence for Glaciihabitans sp. CHu50b-6-2.</title>
        <authorList>
            <person name="Jin L."/>
        </authorList>
    </citation>
    <scope>NUCLEOTIDE SEQUENCE [LARGE SCALE GENOMIC DNA]</scope>
    <source>
        <strain evidence="9 10">CHu50b-6-2</strain>
    </source>
</reference>
<comment type="subcellular location">
    <subcellularLocation>
        <location evidence="1">Membrane</location>
        <topology evidence="1">Multi-pass membrane protein</topology>
    </subcellularLocation>
</comment>
<evidence type="ECO:0000313" key="9">
    <source>
        <dbReference type="EMBL" id="TXN30655.1"/>
    </source>
</evidence>
<feature type="transmembrane region" description="Helical" evidence="8">
    <location>
        <begin position="204"/>
        <end position="222"/>
    </location>
</feature>
<evidence type="ECO:0000256" key="7">
    <source>
        <dbReference type="PIRNR" id="PIRNR002744"/>
    </source>
</evidence>
<organism evidence="9 10">
    <name type="scientific">Lacisediminihabitans profunda</name>
    <dbReference type="NCBI Taxonomy" id="2594790"/>
    <lineage>
        <taxon>Bacteria</taxon>
        <taxon>Bacillati</taxon>
        <taxon>Actinomycetota</taxon>
        <taxon>Actinomycetes</taxon>
        <taxon>Micrococcales</taxon>
        <taxon>Microbacteriaceae</taxon>
        <taxon>Lacisediminihabitans</taxon>
    </lineage>
</organism>
<dbReference type="InterPro" id="IPR026030">
    <property type="entry name" value="Pur-cyt_permease_Fcy2/21/22"/>
</dbReference>
<feature type="transmembrane region" description="Helical" evidence="8">
    <location>
        <begin position="291"/>
        <end position="317"/>
    </location>
</feature>
<feature type="transmembrane region" description="Helical" evidence="8">
    <location>
        <begin position="172"/>
        <end position="192"/>
    </location>
</feature>
<gene>
    <name evidence="9" type="ORF">FVP33_09055</name>
</gene>
<proteinExistence type="inferred from homology"/>
<dbReference type="Gene3D" id="1.10.4160.10">
    <property type="entry name" value="Hydantoin permease"/>
    <property type="match status" value="1"/>
</dbReference>
<dbReference type="RefSeq" id="WP_147783337.1">
    <property type="nucleotide sequence ID" value="NZ_VRMG01000006.1"/>
</dbReference>
<evidence type="ECO:0000256" key="6">
    <source>
        <dbReference type="ARBA" id="ARBA00023136"/>
    </source>
</evidence>
<feature type="transmembrane region" description="Helical" evidence="8">
    <location>
        <begin position="133"/>
        <end position="160"/>
    </location>
</feature>
<evidence type="ECO:0000313" key="10">
    <source>
        <dbReference type="Proteomes" id="UP000321379"/>
    </source>
</evidence>
<keyword evidence="10" id="KW-1185">Reference proteome</keyword>
<evidence type="ECO:0000256" key="8">
    <source>
        <dbReference type="SAM" id="Phobius"/>
    </source>
</evidence>
<evidence type="ECO:0000256" key="3">
    <source>
        <dbReference type="ARBA" id="ARBA00022448"/>
    </source>
</evidence>
<feature type="transmembrane region" description="Helical" evidence="8">
    <location>
        <begin position="329"/>
        <end position="347"/>
    </location>
</feature>
<keyword evidence="3 7" id="KW-0813">Transport</keyword>
<sequence length="479" mass="50111">MTEATATIAPSKPTIVEPGGIEAIPADRRHGSPWQLFATWTAPNLEFATIFVGVIAVAFFGLGFWQAILALALGTAAGAISQGLLSTWGPREGLAQMVISRTAFGYRGNILPAALNTAMAGLGWFAVNSVSGAFALTTLTGIPTVLSLLIVVVIEVAVAFVGHDLVQLFERYSSYILGAIFLVATITIFLHADLGFVQKGGSNFSVAGFTLAAGAAFGYAAGWNPYASDYSRYLRAATSRRTIAWAAGLGNFVSCIVLMAAGAAAATIAGFNPDDPTTSFTATMPVILRDLTLVAITVGAIAANALNIYSGAMSFLAAGIKIPFAWRRAIIALGFGVVGFFIAWSALPDAGHTYENFLLVIAYWIAPWLGVVLVDRYLRRGTEIGTIVADKARYRNAAGIVAFLFGLVVSVVLFSNQQFYVGVVPKAWAAVGDLTAIVGLVLAAAAYYVLFLAIRPRLGGPLGDAPDVPIGIDAADDVA</sequence>
<evidence type="ECO:0000256" key="4">
    <source>
        <dbReference type="ARBA" id="ARBA00022692"/>
    </source>
</evidence>
<evidence type="ECO:0000256" key="1">
    <source>
        <dbReference type="ARBA" id="ARBA00004141"/>
    </source>
</evidence>
<name>A0A5C8URR5_9MICO</name>
<feature type="transmembrane region" description="Helical" evidence="8">
    <location>
        <begin position="109"/>
        <end position="127"/>
    </location>
</feature>
<feature type="transmembrane region" description="Helical" evidence="8">
    <location>
        <begin position="37"/>
        <end position="62"/>
    </location>
</feature>
<keyword evidence="4 8" id="KW-0812">Transmembrane</keyword>
<dbReference type="EMBL" id="VRMG01000006">
    <property type="protein sequence ID" value="TXN30655.1"/>
    <property type="molecule type" value="Genomic_DNA"/>
</dbReference>
<keyword evidence="5 8" id="KW-1133">Transmembrane helix</keyword>
<dbReference type="PIRSF" id="PIRSF002744">
    <property type="entry name" value="Pur-cyt_permease"/>
    <property type="match status" value="1"/>
</dbReference>
<feature type="transmembrane region" description="Helical" evidence="8">
    <location>
        <begin position="68"/>
        <end position="88"/>
    </location>
</feature>
<protein>
    <submittedName>
        <fullName evidence="9">Cytosine permease</fullName>
    </submittedName>
</protein>
<dbReference type="PANTHER" id="PTHR31806">
    <property type="entry name" value="PURINE-CYTOSINE PERMEASE FCY2-RELATED"/>
    <property type="match status" value="1"/>
</dbReference>
<dbReference type="Pfam" id="PF02133">
    <property type="entry name" value="Transp_cyt_pur"/>
    <property type="match status" value="1"/>
</dbReference>
<dbReference type="PANTHER" id="PTHR31806:SF1">
    <property type="entry name" value="PURINE-CYTOSINE PERMEASE FCY2-RELATED"/>
    <property type="match status" value="1"/>
</dbReference>
<comment type="similarity">
    <text evidence="2 7">Belongs to the purine-cytosine permease (2.A.39) family.</text>
</comment>
<dbReference type="Proteomes" id="UP000321379">
    <property type="component" value="Unassembled WGS sequence"/>
</dbReference>
<dbReference type="AlphaFoldDB" id="A0A5C8URR5"/>
<comment type="caution">
    <text evidence="9">The sequence shown here is derived from an EMBL/GenBank/DDBJ whole genome shotgun (WGS) entry which is preliminary data.</text>
</comment>
<feature type="transmembrane region" description="Helical" evidence="8">
    <location>
        <begin position="353"/>
        <end position="374"/>
    </location>
</feature>
<dbReference type="InterPro" id="IPR001248">
    <property type="entry name" value="Pur-cyt_permease"/>
</dbReference>
<evidence type="ECO:0000256" key="2">
    <source>
        <dbReference type="ARBA" id="ARBA00008974"/>
    </source>
</evidence>
<feature type="transmembrane region" description="Helical" evidence="8">
    <location>
        <begin position="394"/>
        <end position="414"/>
    </location>
</feature>
<feature type="transmembrane region" description="Helical" evidence="8">
    <location>
        <begin position="243"/>
        <end position="271"/>
    </location>
</feature>
<dbReference type="GO" id="GO:0022857">
    <property type="term" value="F:transmembrane transporter activity"/>
    <property type="evidence" value="ECO:0007669"/>
    <property type="project" value="InterPro"/>
</dbReference>